<dbReference type="EMBL" id="JABEZU010000005">
    <property type="protein sequence ID" value="NOV99118.1"/>
    <property type="molecule type" value="Genomic_DNA"/>
</dbReference>
<dbReference type="Proteomes" id="UP000757540">
    <property type="component" value="Unassembled WGS sequence"/>
</dbReference>
<feature type="transmembrane region" description="Helical" evidence="2">
    <location>
        <begin position="70"/>
        <end position="88"/>
    </location>
</feature>
<dbReference type="PANTHER" id="PTHR40078:SF1">
    <property type="entry name" value="INTEGRAL MEMBRANE PROTEIN"/>
    <property type="match status" value="1"/>
</dbReference>
<sequence>MTAPAPARMTTRPGTSHTVVVSGLSPVRRGLQLVLGLLAFTFSMAMLLHAGQGAMPWDVLHQGIVRTTGWSFGVTVAVTSLLVLAAWVPLRQRPGIGTVANVVIIAVAIEPSLRLLEAVLPAPGPVARVVLALGGIVLNGVATAAYVGVRLGPGPRDGLLTGLVSRTGWSVRAIKTGIEVAVVAVGWLLGGTVGWATVAFALGVGVVVQASARWRRLVPDGLAGPRVAAMPGTAAAATSSPRSGVVRDEESREERVRRRAREIARALDAFGEHGRTL</sequence>
<dbReference type="PANTHER" id="PTHR40078">
    <property type="entry name" value="INTEGRAL MEMBRANE PROTEIN-RELATED"/>
    <property type="match status" value="1"/>
</dbReference>
<keyword evidence="2" id="KW-0472">Membrane</keyword>
<evidence type="ECO:0000313" key="3">
    <source>
        <dbReference type="EMBL" id="NOV99118.1"/>
    </source>
</evidence>
<name>A0ABX2AAW8_9MICO</name>
<evidence type="ECO:0000256" key="1">
    <source>
        <dbReference type="SAM" id="MobiDB-lite"/>
    </source>
</evidence>
<feature type="transmembrane region" description="Helical" evidence="2">
    <location>
        <begin position="195"/>
        <end position="212"/>
    </location>
</feature>
<dbReference type="Pfam" id="PF19700">
    <property type="entry name" value="DUF6198"/>
    <property type="match status" value="1"/>
</dbReference>
<feature type="region of interest" description="Disordered" evidence="1">
    <location>
        <begin position="233"/>
        <end position="252"/>
    </location>
</feature>
<keyword evidence="2" id="KW-1133">Transmembrane helix</keyword>
<gene>
    <name evidence="3" type="ORF">HDG69_003720</name>
</gene>
<feature type="transmembrane region" description="Helical" evidence="2">
    <location>
        <begin position="125"/>
        <end position="149"/>
    </location>
</feature>
<dbReference type="RefSeq" id="WP_246256771.1">
    <property type="nucleotide sequence ID" value="NZ_BAAAML010000011.1"/>
</dbReference>
<proteinExistence type="predicted"/>
<keyword evidence="2" id="KW-0812">Transmembrane</keyword>
<keyword evidence="4" id="KW-1185">Reference proteome</keyword>
<comment type="caution">
    <text evidence="3">The sequence shown here is derived from an EMBL/GenBank/DDBJ whole genome shotgun (WGS) entry which is preliminary data.</text>
</comment>
<evidence type="ECO:0000313" key="4">
    <source>
        <dbReference type="Proteomes" id="UP000757540"/>
    </source>
</evidence>
<protein>
    <submittedName>
        <fullName evidence="3">Membrane protein YczE</fullName>
    </submittedName>
</protein>
<feature type="transmembrane region" description="Helical" evidence="2">
    <location>
        <begin position="31"/>
        <end position="50"/>
    </location>
</feature>
<evidence type="ECO:0000256" key="2">
    <source>
        <dbReference type="SAM" id="Phobius"/>
    </source>
</evidence>
<accession>A0ABX2AAW8</accession>
<organism evidence="3 4">
    <name type="scientific">Isoptericola halotolerans</name>
    <dbReference type="NCBI Taxonomy" id="300560"/>
    <lineage>
        <taxon>Bacteria</taxon>
        <taxon>Bacillati</taxon>
        <taxon>Actinomycetota</taxon>
        <taxon>Actinomycetes</taxon>
        <taxon>Micrococcales</taxon>
        <taxon>Promicromonosporaceae</taxon>
        <taxon>Isoptericola</taxon>
    </lineage>
</organism>
<reference evidence="3 4" key="1">
    <citation type="submission" date="2020-05" db="EMBL/GenBank/DDBJ databases">
        <title>Genomic Encyclopedia of Type Strains, Phase III (KMG-III): the genomes of soil and plant-associated and newly described type strains.</title>
        <authorList>
            <person name="Whitman W."/>
        </authorList>
    </citation>
    <scope>NUCLEOTIDE SEQUENCE [LARGE SCALE GENOMIC DNA]</scope>
    <source>
        <strain evidence="3 4">KCTC 19046</strain>
    </source>
</reference>
<dbReference type="InterPro" id="IPR038750">
    <property type="entry name" value="YczE/YyaS-like"/>
</dbReference>